<accession>A0A2T6BNZ2</accession>
<feature type="transmembrane region" description="Helical" evidence="1">
    <location>
        <begin position="21"/>
        <end position="54"/>
    </location>
</feature>
<protein>
    <recommendedName>
        <fullName evidence="2">CAAX prenyl protease 2/Lysostaphin resistance protein A-like domain-containing protein</fullName>
    </recommendedName>
</protein>
<dbReference type="InterPro" id="IPR003675">
    <property type="entry name" value="Rce1/LyrA-like_dom"/>
</dbReference>
<dbReference type="AlphaFoldDB" id="A0A2T6BNZ2"/>
<proteinExistence type="predicted"/>
<dbReference type="Pfam" id="PF02517">
    <property type="entry name" value="Rce1-like"/>
    <property type="match status" value="1"/>
</dbReference>
<dbReference type="PANTHER" id="PTHR36435:SF1">
    <property type="entry name" value="CAAX AMINO TERMINAL PROTEASE FAMILY PROTEIN"/>
    <property type="match status" value="1"/>
</dbReference>
<feature type="domain" description="CAAX prenyl protease 2/Lysostaphin resistance protein A-like" evidence="2">
    <location>
        <begin position="152"/>
        <end position="249"/>
    </location>
</feature>
<feature type="transmembrane region" description="Helical" evidence="1">
    <location>
        <begin position="74"/>
        <end position="95"/>
    </location>
</feature>
<keyword evidence="1" id="KW-0472">Membrane</keyword>
<keyword evidence="4" id="KW-1185">Reference proteome</keyword>
<dbReference type="EMBL" id="QBKS01000001">
    <property type="protein sequence ID" value="PTX57803.1"/>
    <property type="molecule type" value="Genomic_DNA"/>
</dbReference>
<comment type="caution">
    <text evidence="3">The sequence shown here is derived from an EMBL/GenBank/DDBJ whole genome shotgun (WGS) entry which is preliminary data.</text>
</comment>
<keyword evidence="1" id="KW-1133">Transmembrane helix</keyword>
<reference evidence="3 4" key="1">
    <citation type="submission" date="2018-04" db="EMBL/GenBank/DDBJ databases">
        <title>Genomic Encyclopedia of Archaeal and Bacterial Type Strains, Phase II (KMG-II): from individual species to whole genera.</title>
        <authorList>
            <person name="Goeker M."/>
        </authorList>
    </citation>
    <scope>NUCLEOTIDE SEQUENCE [LARGE SCALE GENOMIC DNA]</scope>
    <source>
        <strain evidence="3 4">DSM 100977</strain>
    </source>
</reference>
<organism evidence="3 4">
    <name type="scientific">Litoreibacter ponti</name>
    <dbReference type="NCBI Taxonomy" id="1510457"/>
    <lineage>
        <taxon>Bacteria</taxon>
        <taxon>Pseudomonadati</taxon>
        <taxon>Pseudomonadota</taxon>
        <taxon>Alphaproteobacteria</taxon>
        <taxon>Rhodobacterales</taxon>
        <taxon>Roseobacteraceae</taxon>
        <taxon>Litoreibacter</taxon>
    </lineage>
</organism>
<keyword evidence="1" id="KW-0812">Transmembrane</keyword>
<evidence type="ECO:0000259" key="2">
    <source>
        <dbReference type="Pfam" id="PF02517"/>
    </source>
</evidence>
<evidence type="ECO:0000256" key="1">
    <source>
        <dbReference type="SAM" id="Phobius"/>
    </source>
</evidence>
<dbReference type="InterPro" id="IPR052710">
    <property type="entry name" value="CAAX_protease"/>
</dbReference>
<sequence length="301" mass="33523">MFDRTPAFEAYIAPARRYPAIWRLVLGLLTGLAVYMGLAFAIIAFGIVPASYIFPELEGVDGAALMFSEDSTPGQMFIVLATFIGMAVAALAMCLWHWRGLRSLLGPRTDFGRYFLIAIGVLLGIQVINSILSLFLSPHEVIPHLDLATWATYLPWAIPLLFIQTTAEELVFRGYIQQQVAARFQHWFWWMVLPSLLFGLGHFDNTIDPVLAYMIVFATTLFGVVAADLTRITGNLAAAMGLHFANNFLALLIVGVPGELSGLALFHTPFTMDDVEIVRTYLLIDITVLTVIWITLRRVLR</sequence>
<gene>
    <name evidence="3" type="ORF">C8N43_2475</name>
</gene>
<feature type="transmembrane region" description="Helical" evidence="1">
    <location>
        <begin position="277"/>
        <end position="296"/>
    </location>
</feature>
<dbReference type="GO" id="GO:0080120">
    <property type="term" value="P:CAAX-box protein maturation"/>
    <property type="evidence" value="ECO:0007669"/>
    <property type="project" value="UniProtKB-ARBA"/>
</dbReference>
<dbReference type="OrthoDB" id="7171777at2"/>
<dbReference type="RefSeq" id="WP_107845870.1">
    <property type="nucleotide sequence ID" value="NZ_QBKS01000001.1"/>
</dbReference>
<evidence type="ECO:0000313" key="3">
    <source>
        <dbReference type="EMBL" id="PTX57803.1"/>
    </source>
</evidence>
<name>A0A2T6BNZ2_9RHOB</name>
<dbReference type="PANTHER" id="PTHR36435">
    <property type="entry name" value="SLR1288 PROTEIN"/>
    <property type="match status" value="1"/>
</dbReference>
<feature type="transmembrane region" description="Helical" evidence="1">
    <location>
        <begin position="115"/>
        <end position="136"/>
    </location>
</feature>
<feature type="transmembrane region" description="Helical" evidence="1">
    <location>
        <begin position="210"/>
        <end position="229"/>
    </location>
</feature>
<dbReference type="Proteomes" id="UP000243978">
    <property type="component" value="Unassembled WGS sequence"/>
</dbReference>
<feature type="transmembrane region" description="Helical" evidence="1">
    <location>
        <begin position="187"/>
        <end position="204"/>
    </location>
</feature>
<dbReference type="GO" id="GO:0004175">
    <property type="term" value="F:endopeptidase activity"/>
    <property type="evidence" value="ECO:0007669"/>
    <property type="project" value="UniProtKB-ARBA"/>
</dbReference>
<evidence type="ECO:0000313" key="4">
    <source>
        <dbReference type="Proteomes" id="UP000243978"/>
    </source>
</evidence>